<dbReference type="PANTHER" id="PTHR31901">
    <property type="entry name" value="GH3 DOMAIN-CONTAINING PROTEIN"/>
    <property type="match status" value="1"/>
</dbReference>
<dbReference type="Proteomes" id="UP000572540">
    <property type="component" value="Unassembled WGS sequence"/>
</dbReference>
<dbReference type="EMBL" id="JACCAU010000001">
    <property type="protein sequence ID" value="NYH18042.1"/>
    <property type="molecule type" value="Genomic_DNA"/>
</dbReference>
<feature type="domain" description="GH3 middle" evidence="1">
    <location>
        <begin position="331"/>
        <end position="392"/>
    </location>
</feature>
<evidence type="ECO:0000313" key="3">
    <source>
        <dbReference type="Proteomes" id="UP000572540"/>
    </source>
</evidence>
<protein>
    <recommendedName>
        <fullName evidence="1">GH3 middle domain-containing protein</fullName>
    </recommendedName>
</protein>
<proteinExistence type="predicted"/>
<dbReference type="InterPro" id="IPR004993">
    <property type="entry name" value="GH3"/>
</dbReference>
<dbReference type="AlphaFoldDB" id="A0A7Y9WBZ3"/>
<accession>A0A7Y9WBZ3</accession>
<dbReference type="GO" id="GO:0005737">
    <property type="term" value="C:cytoplasm"/>
    <property type="evidence" value="ECO:0007669"/>
    <property type="project" value="TreeGrafter"/>
</dbReference>
<comment type="caution">
    <text evidence="2">The sequence shown here is derived from an EMBL/GenBank/DDBJ whole genome shotgun (WGS) entry which is preliminary data.</text>
</comment>
<dbReference type="Pfam" id="PF03321">
    <property type="entry name" value="GH3"/>
    <property type="match status" value="1"/>
</dbReference>
<reference evidence="2 3" key="1">
    <citation type="submission" date="2020-07" db="EMBL/GenBank/DDBJ databases">
        <title>Exploring microbial biodiversity for novel pathways involved in the catabolism of aromatic compounds derived from lignin.</title>
        <authorList>
            <person name="Elkins J."/>
        </authorList>
    </citation>
    <scope>NUCLEOTIDE SEQUENCE [LARGE SCALE GENOMIC DNA]</scope>
    <source>
        <strain evidence="2 3">H2C3B</strain>
    </source>
</reference>
<dbReference type="GO" id="GO:0016881">
    <property type="term" value="F:acid-amino acid ligase activity"/>
    <property type="evidence" value="ECO:0007669"/>
    <property type="project" value="TreeGrafter"/>
</dbReference>
<dbReference type="InterPro" id="IPR055377">
    <property type="entry name" value="GH3_M"/>
</dbReference>
<evidence type="ECO:0000259" key="1">
    <source>
        <dbReference type="Pfam" id="PF23571"/>
    </source>
</evidence>
<evidence type="ECO:0000313" key="2">
    <source>
        <dbReference type="EMBL" id="NYH18042.1"/>
    </source>
</evidence>
<dbReference type="Pfam" id="PF23571">
    <property type="entry name" value="GH3_M"/>
    <property type="match status" value="1"/>
</dbReference>
<sequence length="491" mass="53196">MDAANFEPSDAWAMFVGAAQPDVERWQAALDTPDMVQARRLAQLLEAGRDTAFGRQHGFAEIRSAEQFRERVPIRDTAAFLPWLERGAQDTEPVLTRERPAFFERTSGNTARGKLIPYTPAFLRELQAAMIVWLADMAREHPGITAGRAYWSMSPALQAPGTTSNGIAIGSASDLDYLGGSSAAALAATLLVPPLNGDPAAWRRQTLRALVADETLAMLSVWSPTFLTSLLRPLFSPGEPGSTRDLEWIEANLPAARAAALREAIARGRCDALWPRLAAVSSWMDGPSRVYAESLRTRFPPAVHWLPKGLFATEGVVSIPFGDGAGCPLAIGSHYLEFLFDDGHVCDVSGLALGDEAAVVLTTGGGLYRYALGDRVRVTRFTGRTPCIAFVGPRRRELRPGRREARRAHGERCAGSRVRERCECLSRSQCAGRCPALRDAAGGRAARKCGNVLRRRRSAARPDFSLCACAPRRSVGSAAPAPTVRCPHAAR</sequence>
<dbReference type="PANTHER" id="PTHR31901:SF9">
    <property type="entry name" value="GH3 DOMAIN-CONTAINING PROTEIN"/>
    <property type="match status" value="1"/>
</dbReference>
<name>A0A7Y9WBZ3_9BURK</name>
<organism evidence="2 3">
    <name type="scientific">Paraburkholderia bryophila</name>
    <dbReference type="NCBI Taxonomy" id="420952"/>
    <lineage>
        <taxon>Bacteria</taxon>
        <taxon>Pseudomonadati</taxon>
        <taxon>Pseudomonadota</taxon>
        <taxon>Betaproteobacteria</taxon>
        <taxon>Burkholderiales</taxon>
        <taxon>Burkholderiaceae</taxon>
        <taxon>Paraburkholderia</taxon>
    </lineage>
</organism>
<gene>
    <name evidence="2" type="ORF">GGD41_005270</name>
</gene>